<protein>
    <submittedName>
        <fullName evidence="1">Uncharacterized protein</fullName>
    </submittedName>
</protein>
<keyword evidence="2" id="KW-1185">Reference proteome</keyword>
<dbReference type="AlphaFoldDB" id="A0A5C2HDY1"/>
<accession>A0A5C2HDY1</accession>
<name>A0A5C2HDY1_9BACT</name>
<dbReference type="Gene3D" id="1.20.1330.10">
    <property type="entry name" value="f41 fragment of flagellin, N-terminal domain"/>
    <property type="match status" value="1"/>
</dbReference>
<organism evidence="1 2">
    <name type="scientific">Malaciobacter pacificus</name>
    <dbReference type="NCBI Taxonomy" id="1080223"/>
    <lineage>
        <taxon>Bacteria</taxon>
        <taxon>Pseudomonadati</taxon>
        <taxon>Campylobacterota</taxon>
        <taxon>Epsilonproteobacteria</taxon>
        <taxon>Campylobacterales</taxon>
        <taxon>Arcobacteraceae</taxon>
        <taxon>Malaciobacter</taxon>
    </lineage>
</organism>
<reference evidence="1" key="1">
    <citation type="submission" date="2019-09" db="EMBL/GenBank/DDBJ databases">
        <title>Complete genome sequencing of four Arcobacter species reveals a diverse suite of mobile elements.</title>
        <authorList>
            <person name="Miller W.G."/>
            <person name="Yee E."/>
            <person name="Bono J.L."/>
        </authorList>
    </citation>
    <scope>NUCLEOTIDE SEQUENCE [LARGE SCALE GENOMIC DNA]</scope>
    <source>
        <strain evidence="1">LMG 26638</strain>
    </source>
</reference>
<evidence type="ECO:0000313" key="2">
    <source>
        <dbReference type="Proteomes" id="UP000322726"/>
    </source>
</evidence>
<dbReference type="KEGG" id="apai:APAC_1453"/>
<dbReference type="EMBL" id="CP035928">
    <property type="protein sequence ID" value="QEP34562.1"/>
    <property type="molecule type" value="Genomic_DNA"/>
</dbReference>
<evidence type="ECO:0000313" key="1">
    <source>
        <dbReference type="EMBL" id="QEP34562.1"/>
    </source>
</evidence>
<gene>
    <name evidence="1" type="ORF">APAC_1453</name>
</gene>
<reference evidence="1" key="2">
    <citation type="submission" date="2019-09" db="EMBL/GenBank/DDBJ databases">
        <title>Taxonomic note: a critical rebuttal of the proposed division of the genus Arcobacter into six genera, emended descriptions of Arcobacter anaerophilus and the genus Arcobacter, and an assessment of genus-level boundaries for Epsilonproteobacteria using in silico genomic comparator tools.</title>
        <authorList>
            <person name="On S.L.W."/>
            <person name="Miller W.G."/>
            <person name="Biggs P."/>
            <person name="Cornelius A."/>
            <person name="Vandamme P."/>
        </authorList>
    </citation>
    <scope>NUCLEOTIDE SEQUENCE [LARGE SCALE GENOMIC DNA]</scope>
    <source>
        <strain evidence="1">LMG 26638</strain>
    </source>
</reference>
<sequence length="264" mass="29938">MDVNSINNNINTLNNSSSLQLDRVGQSNQIEKKDNSELNLTINEYNKQRDELSIDVQSLNDGLAITKISQNAIDKQKEFLNNIQDKLSNVENYQDKNDIKAEVNQELRNFNQIAYETKFKNQNLLVTNEFDENPTFEVNTSKGNFTIEKANTAQIANDIFESVNNYDLNKSENLNASVTKIQSSYNQLQNTYEQFTELGNALETSAKETISEQRELYNNNVANKLRDFGKESSDFSKTNVSSNAGYLAASQSNIVQDQTVRLLS</sequence>
<dbReference type="RefSeq" id="WP_130233493.1">
    <property type="nucleotide sequence ID" value="NZ_BMEF01000003.1"/>
</dbReference>
<dbReference type="OrthoDB" id="5365400at2"/>
<proteinExistence type="predicted"/>
<dbReference type="Proteomes" id="UP000322726">
    <property type="component" value="Chromosome"/>
</dbReference>